<dbReference type="KEGG" id="cphy:B5808_12995"/>
<sequence length="173" mass="19677">MPITPDTKNWTWVLERECPECGFDASAVDLVEVPALLRENAAAWPSVLEREDVRERPDDATWSDLEYAAHVRDVFRVFRERLRLMLAEEAPRFENWDQDATAIEDRYREQDPAVVSAELTAAADEMAEALAAVPDDARQRTGLRSDGSAFTVETLAQYFLHDPVHHLHDVSRG</sequence>
<evidence type="ECO:0000313" key="3">
    <source>
        <dbReference type="Proteomes" id="UP000192775"/>
    </source>
</evidence>
<dbReference type="Gene3D" id="1.20.120.450">
    <property type="entry name" value="dinb family like domain"/>
    <property type="match status" value="1"/>
</dbReference>
<dbReference type="InterPro" id="IPR024775">
    <property type="entry name" value="DinB-like"/>
</dbReference>
<dbReference type="SUPFAM" id="SSF109854">
    <property type="entry name" value="DinB/YfiT-like putative metalloenzymes"/>
    <property type="match status" value="1"/>
</dbReference>
<dbReference type="AlphaFoldDB" id="A0A1X9LLH6"/>
<dbReference type="Pfam" id="PF12867">
    <property type="entry name" value="DinB_2"/>
    <property type="match status" value="1"/>
</dbReference>
<name>A0A1X9LLH6_9MICO</name>
<feature type="domain" description="DinB-like" evidence="1">
    <location>
        <begin position="46"/>
        <end position="168"/>
    </location>
</feature>
<dbReference type="RefSeq" id="WP_085020172.1">
    <property type="nucleotide sequence ID" value="NZ_BMHD01000001.1"/>
</dbReference>
<dbReference type="GO" id="GO:0008168">
    <property type="term" value="F:methyltransferase activity"/>
    <property type="evidence" value="ECO:0007669"/>
    <property type="project" value="UniProtKB-KW"/>
</dbReference>
<dbReference type="GO" id="GO:0032259">
    <property type="term" value="P:methylation"/>
    <property type="evidence" value="ECO:0007669"/>
    <property type="project" value="UniProtKB-KW"/>
</dbReference>
<dbReference type="InterPro" id="IPR034660">
    <property type="entry name" value="DinB/YfiT-like"/>
</dbReference>
<keyword evidence="2" id="KW-0489">Methyltransferase</keyword>
<keyword evidence="2" id="KW-0808">Transferase</keyword>
<organism evidence="2 3">
    <name type="scientific">Cnuibacter physcomitrellae</name>
    <dbReference type="NCBI Taxonomy" id="1619308"/>
    <lineage>
        <taxon>Bacteria</taxon>
        <taxon>Bacillati</taxon>
        <taxon>Actinomycetota</taxon>
        <taxon>Actinomycetes</taxon>
        <taxon>Micrococcales</taxon>
        <taxon>Microbacteriaceae</taxon>
        <taxon>Cnuibacter</taxon>
    </lineage>
</organism>
<keyword evidence="3" id="KW-1185">Reference proteome</keyword>
<dbReference type="EMBL" id="CP020715">
    <property type="protein sequence ID" value="ARJ06034.1"/>
    <property type="molecule type" value="Genomic_DNA"/>
</dbReference>
<reference evidence="2 3" key="1">
    <citation type="submission" date="2017-04" db="EMBL/GenBank/DDBJ databases">
        <authorList>
            <person name="Afonso C.L."/>
            <person name="Miller P.J."/>
            <person name="Scott M.A."/>
            <person name="Spackman E."/>
            <person name="Goraichik I."/>
            <person name="Dimitrov K.M."/>
            <person name="Suarez D.L."/>
            <person name="Swayne D.E."/>
        </authorList>
    </citation>
    <scope>NUCLEOTIDE SEQUENCE [LARGE SCALE GENOMIC DNA]</scope>
    <source>
        <strain evidence="3">XA(T)</strain>
    </source>
</reference>
<dbReference type="STRING" id="1619308.B5808_12995"/>
<protein>
    <submittedName>
        <fullName evidence="2">Methyltransferase type 12</fullName>
    </submittedName>
</protein>
<accession>A0A1X9LLH6</accession>
<dbReference type="Proteomes" id="UP000192775">
    <property type="component" value="Chromosome"/>
</dbReference>
<gene>
    <name evidence="2" type="ORF">B5808_12995</name>
</gene>
<proteinExistence type="predicted"/>
<evidence type="ECO:0000313" key="2">
    <source>
        <dbReference type="EMBL" id="ARJ06034.1"/>
    </source>
</evidence>
<evidence type="ECO:0000259" key="1">
    <source>
        <dbReference type="Pfam" id="PF12867"/>
    </source>
</evidence>